<dbReference type="InterPro" id="IPR001048">
    <property type="entry name" value="Asp/Glu/Uridylate_kinase"/>
</dbReference>
<keyword evidence="2 5" id="KW-0808">Transferase</keyword>
<dbReference type="RefSeq" id="WP_129734250.1">
    <property type="nucleotide sequence ID" value="NZ_PRLM01000001.1"/>
</dbReference>
<dbReference type="InterPro" id="IPR003964">
    <property type="entry name" value="Carb_kinase"/>
</dbReference>
<evidence type="ECO:0000256" key="3">
    <source>
        <dbReference type="ARBA" id="ARBA00022777"/>
    </source>
</evidence>
<dbReference type="SUPFAM" id="SSF53633">
    <property type="entry name" value="Carbamate kinase-like"/>
    <property type="match status" value="1"/>
</dbReference>
<comment type="caution">
    <text evidence="7">The sequence shown here is derived from an EMBL/GenBank/DDBJ whole genome shotgun (WGS) entry which is preliminary data.</text>
</comment>
<evidence type="ECO:0000313" key="8">
    <source>
        <dbReference type="Proteomes" id="UP001191019"/>
    </source>
</evidence>
<organism evidence="7 8">
    <name type="scientific">Candidatus Nanosyncoccus alces</name>
    <dbReference type="NCBI Taxonomy" id="2171997"/>
    <lineage>
        <taxon>Bacteria</taxon>
        <taxon>Candidatus Saccharimonadota</taxon>
        <taxon>Candidatus Nanosyncoccalia</taxon>
        <taxon>Candidatus Nanosyncoccales</taxon>
        <taxon>Candidatus Nanosyncoccaceae</taxon>
        <taxon>Candidatus Nanosyncoccus</taxon>
    </lineage>
</organism>
<accession>A0ABY0FMH5</accession>
<evidence type="ECO:0000313" key="7">
    <source>
        <dbReference type="EMBL" id="RYC75116.1"/>
    </source>
</evidence>
<proteinExistence type="inferred from homology"/>
<evidence type="ECO:0000256" key="2">
    <source>
        <dbReference type="ARBA" id="ARBA00022679"/>
    </source>
</evidence>
<dbReference type="GO" id="GO:0008804">
    <property type="term" value="F:carbamate kinase activity"/>
    <property type="evidence" value="ECO:0007669"/>
    <property type="project" value="UniProtKB-EC"/>
</dbReference>
<dbReference type="PIRSF" id="PIRSF000723">
    <property type="entry name" value="Carbamate_kin"/>
    <property type="match status" value="1"/>
</dbReference>
<keyword evidence="3 5" id="KW-0418">Kinase</keyword>
<dbReference type="InterPro" id="IPR036393">
    <property type="entry name" value="AceGlu_kinase-like_sf"/>
</dbReference>
<dbReference type="PANTHER" id="PTHR30409:SF1">
    <property type="entry name" value="CARBAMATE KINASE-RELATED"/>
    <property type="match status" value="1"/>
</dbReference>
<dbReference type="PANTHER" id="PTHR30409">
    <property type="entry name" value="CARBAMATE KINASE"/>
    <property type="match status" value="1"/>
</dbReference>
<comment type="similarity">
    <text evidence="1 5">Belongs to the carbamate kinase family.</text>
</comment>
<dbReference type="Proteomes" id="UP001191019">
    <property type="component" value="Unassembled WGS sequence"/>
</dbReference>
<evidence type="ECO:0000256" key="4">
    <source>
        <dbReference type="NCBIfam" id="TIGR00746"/>
    </source>
</evidence>
<dbReference type="EMBL" id="PRLM01000001">
    <property type="protein sequence ID" value="RYC75116.1"/>
    <property type="molecule type" value="Genomic_DNA"/>
</dbReference>
<evidence type="ECO:0000256" key="5">
    <source>
        <dbReference type="PIRNR" id="PIRNR000723"/>
    </source>
</evidence>
<protein>
    <recommendedName>
        <fullName evidence="4 5">Carbamate kinase</fullName>
    </recommendedName>
</protein>
<sequence>MKKRVVLALGGNALQKNGEATAEAQKKIATKVGETIASLADKYEIIVAHGNGPQVGNILIHEESAATDKAPAMPLETAVAMSQGQIGYWLTQAINNAFAKLGKHKKVATVISQVVVDKNDPAFKNPTKPIGQFYPEKQAKALAKVTGWAVKEDAGRGWRRVVASPKPIDIVEKRTILELVKDGVIVIAAGGGGIPVTRTKVLKRLKGIDAVIDKDYAAEKLAEEVKANIFVSVTAVPNVYIKYGTPDQTALQNVTITELHNYKKYNYFKTGSMLPKVDAAIKFAESGGTGIITDIEHLSEALQGKAGTIIRK</sequence>
<dbReference type="NCBIfam" id="NF009007">
    <property type="entry name" value="PRK12352.1"/>
    <property type="match status" value="1"/>
</dbReference>
<dbReference type="Pfam" id="PF00696">
    <property type="entry name" value="AA_kinase"/>
    <property type="match status" value="1"/>
</dbReference>
<name>A0ABY0FMH5_9BACT</name>
<evidence type="ECO:0000256" key="1">
    <source>
        <dbReference type="ARBA" id="ARBA00011066"/>
    </source>
</evidence>
<dbReference type="NCBIfam" id="TIGR00746">
    <property type="entry name" value="arcC"/>
    <property type="match status" value="1"/>
</dbReference>
<dbReference type="CDD" id="cd04235">
    <property type="entry name" value="AAK_CK"/>
    <property type="match status" value="1"/>
</dbReference>
<keyword evidence="8" id="KW-1185">Reference proteome</keyword>
<reference evidence="7 8" key="2">
    <citation type="journal article" date="2020" name="Cell Rep.">
        <title>Acquisition and Adaptation of Ultra-small Parasitic Reduced Genome Bacteria to Mammalian Hosts.</title>
        <authorList>
            <person name="McLean J.S."/>
            <person name="Bor B."/>
            <person name="Kerns K.A."/>
            <person name="Liu Q."/>
            <person name="To T.T."/>
            <person name="Solden L."/>
            <person name="Hendrickson E.L."/>
            <person name="Wrighton K."/>
            <person name="Shi W."/>
            <person name="He X."/>
        </authorList>
    </citation>
    <scope>NUCLEOTIDE SEQUENCE [LARGE SCALE GENOMIC DNA]</scope>
    <source>
        <strain evidence="7 8">TM7_G3_2_Rum_HOT_351B</strain>
    </source>
</reference>
<gene>
    <name evidence="7" type="primary">arcC1</name>
    <name evidence="7" type="ORF">G3RUM_00056</name>
</gene>
<dbReference type="PRINTS" id="PR01469">
    <property type="entry name" value="CARBMTKINASE"/>
</dbReference>
<dbReference type="Gene3D" id="3.40.1160.10">
    <property type="entry name" value="Acetylglutamate kinase-like"/>
    <property type="match status" value="1"/>
</dbReference>
<feature type="domain" description="Aspartate/glutamate/uridylate kinase" evidence="6">
    <location>
        <begin position="3"/>
        <end position="289"/>
    </location>
</feature>
<reference evidence="7 8" key="1">
    <citation type="journal article" date="2018" name="bioRxiv">
        <title>Evidence of independent acquisition and adaption of ultra-small bacteria to human hosts across the highly diverse yet reduced genomes of the phylum Saccharibacteria.</title>
        <authorList>
            <person name="McLean J.S."/>
            <person name="Bor B."/>
            <person name="To T.T."/>
            <person name="Liu Q."/>
            <person name="Kearns K.A."/>
            <person name="Solden L.M."/>
            <person name="Wrighton K.C."/>
            <person name="He X."/>
            <person name="Shi W."/>
        </authorList>
    </citation>
    <scope>NUCLEOTIDE SEQUENCE [LARGE SCALE GENOMIC DNA]</scope>
    <source>
        <strain evidence="7 8">TM7_G3_2_Rum_HOT_351B</strain>
    </source>
</reference>
<evidence type="ECO:0000259" key="6">
    <source>
        <dbReference type="Pfam" id="PF00696"/>
    </source>
</evidence>